<evidence type="ECO:0000313" key="1">
    <source>
        <dbReference type="EMBL" id="KAG5612930.1"/>
    </source>
</evidence>
<dbReference type="AlphaFoldDB" id="A0A9J5ZLB7"/>
<name>A0A9J5ZLB7_SOLCO</name>
<evidence type="ECO:0000313" key="2">
    <source>
        <dbReference type="Proteomes" id="UP000824120"/>
    </source>
</evidence>
<sequence>MGKKGEGLDVTILLGQFLKVPQLVNLSGVKGDAALSDLFCFKAAKVPFCQITIKFLALVKNTALVLLPF</sequence>
<dbReference type="EMBL" id="JACXVP010000004">
    <property type="protein sequence ID" value="KAG5612930.1"/>
    <property type="molecule type" value="Genomic_DNA"/>
</dbReference>
<proteinExistence type="predicted"/>
<reference evidence="1 2" key="1">
    <citation type="submission" date="2020-09" db="EMBL/GenBank/DDBJ databases">
        <title>De no assembly of potato wild relative species, Solanum commersonii.</title>
        <authorList>
            <person name="Cho K."/>
        </authorList>
    </citation>
    <scope>NUCLEOTIDE SEQUENCE [LARGE SCALE GENOMIC DNA]</scope>
    <source>
        <strain evidence="1">LZ3.2</strain>
        <tissue evidence="1">Leaf</tissue>
    </source>
</reference>
<keyword evidence="2" id="KW-1185">Reference proteome</keyword>
<comment type="caution">
    <text evidence="1">The sequence shown here is derived from an EMBL/GenBank/DDBJ whole genome shotgun (WGS) entry which is preliminary data.</text>
</comment>
<protein>
    <submittedName>
        <fullName evidence="1">Uncharacterized protein</fullName>
    </submittedName>
</protein>
<organism evidence="1 2">
    <name type="scientific">Solanum commersonii</name>
    <name type="common">Commerson's wild potato</name>
    <name type="synonym">Commerson's nightshade</name>
    <dbReference type="NCBI Taxonomy" id="4109"/>
    <lineage>
        <taxon>Eukaryota</taxon>
        <taxon>Viridiplantae</taxon>
        <taxon>Streptophyta</taxon>
        <taxon>Embryophyta</taxon>
        <taxon>Tracheophyta</taxon>
        <taxon>Spermatophyta</taxon>
        <taxon>Magnoliopsida</taxon>
        <taxon>eudicotyledons</taxon>
        <taxon>Gunneridae</taxon>
        <taxon>Pentapetalae</taxon>
        <taxon>asterids</taxon>
        <taxon>lamiids</taxon>
        <taxon>Solanales</taxon>
        <taxon>Solanaceae</taxon>
        <taxon>Solanoideae</taxon>
        <taxon>Solaneae</taxon>
        <taxon>Solanum</taxon>
    </lineage>
</organism>
<accession>A0A9J5ZLB7</accession>
<gene>
    <name evidence="1" type="ORF">H5410_024211</name>
</gene>
<dbReference type="Proteomes" id="UP000824120">
    <property type="component" value="Chromosome 4"/>
</dbReference>